<sequence>MEAHLTASRTVDLSGCTRTGATVSWTGELSLSEAPRGGGGGGGAAVSAFASAQWAVAAAPPRQQNLWRASSAGFQKRRRHRRHWNAACLRWRPRCRRALSSEPERRPHAWQRRRARRPALLAGWRVARCTSRAPGSAKVALGQMGHGKRLMGTSMEVRPATRTAPPLHDVTRVRPPFTRSWARIFFFLICACSRPLLFLSTSSFLRVSLLSGTPTSFPSRMMLWIRTRRFFFRGVRLGPGRFCWLFER</sequence>
<evidence type="ECO:0000313" key="2">
    <source>
        <dbReference type="Proteomes" id="UP000314294"/>
    </source>
</evidence>
<proteinExistence type="predicted"/>
<protein>
    <submittedName>
        <fullName evidence="1">Uncharacterized protein</fullName>
    </submittedName>
</protein>
<dbReference type="Proteomes" id="UP000314294">
    <property type="component" value="Unassembled WGS sequence"/>
</dbReference>
<gene>
    <name evidence="1" type="ORF">EYF80_048083</name>
</gene>
<keyword evidence="2" id="KW-1185">Reference proteome</keyword>
<name>A0A4Z2FKS3_9TELE</name>
<accession>A0A4Z2FKS3</accession>
<dbReference type="EMBL" id="SRLO01001083">
    <property type="protein sequence ID" value="TNN41748.1"/>
    <property type="molecule type" value="Genomic_DNA"/>
</dbReference>
<comment type="caution">
    <text evidence="1">The sequence shown here is derived from an EMBL/GenBank/DDBJ whole genome shotgun (WGS) entry which is preliminary data.</text>
</comment>
<organism evidence="1 2">
    <name type="scientific">Liparis tanakae</name>
    <name type="common">Tanaka's snailfish</name>
    <dbReference type="NCBI Taxonomy" id="230148"/>
    <lineage>
        <taxon>Eukaryota</taxon>
        <taxon>Metazoa</taxon>
        <taxon>Chordata</taxon>
        <taxon>Craniata</taxon>
        <taxon>Vertebrata</taxon>
        <taxon>Euteleostomi</taxon>
        <taxon>Actinopterygii</taxon>
        <taxon>Neopterygii</taxon>
        <taxon>Teleostei</taxon>
        <taxon>Neoteleostei</taxon>
        <taxon>Acanthomorphata</taxon>
        <taxon>Eupercaria</taxon>
        <taxon>Perciformes</taxon>
        <taxon>Cottioidei</taxon>
        <taxon>Cottales</taxon>
        <taxon>Liparidae</taxon>
        <taxon>Liparis</taxon>
    </lineage>
</organism>
<dbReference type="AlphaFoldDB" id="A0A4Z2FKS3"/>
<reference evidence="1 2" key="1">
    <citation type="submission" date="2019-03" db="EMBL/GenBank/DDBJ databases">
        <title>First draft genome of Liparis tanakae, snailfish: a comprehensive survey of snailfish specific genes.</title>
        <authorList>
            <person name="Kim W."/>
            <person name="Song I."/>
            <person name="Jeong J.-H."/>
            <person name="Kim D."/>
            <person name="Kim S."/>
            <person name="Ryu S."/>
            <person name="Song J.Y."/>
            <person name="Lee S.K."/>
        </authorList>
    </citation>
    <scope>NUCLEOTIDE SEQUENCE [LARGE SCALE GENOMIC DNA]</scope>
    <source>
        <tissue evidence="1">Muscle</tissue>
    </source>
</reference>
<evidence type="ECO:0000313" key="1">
    <source>
        <dbReference type="EMBL" id="TNN41748.1"/>
    </source>
</evidence>